<keyword evidence="2" id="KW-1185">Reference proteome</keyword>
<proteinExistence type="predicted"/>
<protein>
    <recommendedName>
        <fullName evidence="3">Transposase</fullName>
    </recommendedName>
</protein>
<name>A0ABW2KSP0_9PROT</name>
<dbReference type="EMBL" id="JBHTCM010000009">
    <property type="protein sequence ID" value="MFC7333046.1"/>
    <property type="molecule type" value="Genomic_DNA"/>
</dbReference>
<gene>
    <name evidence="1" type="ORF">ACFQPS_07720</name>
</gene>
<sequence length="55" mass="6375">MFCIVCPGYVKRLPWHGQSMEHLLVRRHPCALSLEQLTLVALAPWSEQPARVFEE</sequence>
<accession>A0ABW2KSP0</accession>
<dbReference type="RefSeq" id="WP_377357873.1">
    <property type="nucleotide sequence ID" value="NZ_JBHTCM010000009.1"/>
</dbReference>
<dbReference type="Proteomes" id="UP001596456">
    <property type="component" value="Unassembled WGS sequence"/>
</dbReference>
<organism evidence="1 2">
    <name type="scientific">Rhodocista pekingensis</name>
    <dbReference type="NCBI Taxonomy" id="201185"/>
    <lineage>
        <taxon>Bacteria</taxon>
        <taxon>Pseudomonadati</taxon>
        <taxon>Pseudomonadota</taxon>
        <taxon>Alphaproteobacteria</taxon>
        <taxon>Rhodospirillales</taxon>
        <taxon>Azospirillaceae</taxon>
        <taxon>Rhodocista</taxon>
    </lineage>
</organism>
<evidence type="ECO:0008006" key="3">
    <source>
        <dbReference type="Google" id="ProtNLM"/>
    </source>
</evidence>
<evidence type="ECO:0000313" key="1">
    <source>
        <dbReference type="EMBL" id="MFC7333046.1"/>
    </source>
</evidence>
<comment type="caution">
    <text evidence="1">The sequence shown here is derived from an EMBL/GenBank/DDBJ whole genome shotgun (WGS) entry which is preliminary data.</text>
</comment>
<evidence type="ECO:0000313" key="2">
    <source>
        <dbReference type="Proteomes" id="UP001596456"/>
    </source>
</evidence>
<reference evidence="2" key="1">
    <citation type="journal article" date="2019" name="Int. J. Syst. Evol. Microbiol.">
        <title>The Global Catalogue of Microorganisms (GCM) 10K type strain sequencing project: providing services to taxonomists for standard genome sequencing and annotation.</title>
        <authorList>
            <consortium name="The Broad Institute Genomics Platform"/>
            <consortium name="The Broad Institute Genome Sequencing Center for Infectious Disease"/>
            <person name="Wu L."/>
            <person name="Ma J."/>
        </authorList>
    </citation>
    <scope>NUCLEOTIDE SEQUENCE [LARGE SCALE GENOMIC DNA]</scope>
    <source>
        <strain evidence="2">CGMCC 1.16275</strain>
    </source>
</reference>